<organism evidence="1 2">
    <name type="scientific">Salmonella enterica I</name>
    <dbReference type="NCBI Taxonomy" id="59201"/>
    <lineage>
        <taxon>Bacteria</taxon>
        <taxon>Pseudomonadati</taxon>
        <taxon>Pseudomonadota</taxon>
        <taxon>Gammaproteobacteria</taxon>
        <taxon>Enterobacterales</taxon>
        <taxon>Enterobacteriaceae</taxon>
        <taxon>Salmonella</taxon>
    </lineage>
</organism>
<sequence>MQKQRVSQVFVPGGMPKLTYVERTQGEIREKLESAKDNLCKLVTLTGQTKSGKTVLTQMIFPFTDPNVIWVDGGSITAENDIWEQVLDRLDVYPNEEVNTSDTASTVVSGKANVSASILIAKGGGELGVSQNDGSTKGKKSARNITSKNAAIKALAESQASLIIDDFHYLDRDMQGSFVRAVKPLVFHGVPVVLIAIPHRRYDAIKVEREITGRLENIMMPYWSVDELKQIATIGFPLLNVNVSSAVVDILASEALGSPHLMQEFCKSLCADYSIKETSEKEIKISKVDDSLFKNVAESTGKVVFDKLATGPRQRSDRLMRLLKSGERVDIYKVVLYALSKMKPGMQTIQYEELRSAIRDIVAETPPQAHEVTRVLEKMSEIASNEEASTPVIDWEREEQKLHITDPFFAFYLKWRAH</sequence>
<dbReference type="AlphaFoldDB" id="A0A3X9EFA6"/>
<evidence type="ECO:0000313" key="2">
    <source>
        <dbReference type="Proteomes" id="UP000277214"/>
    </source>
</evidence>
<accession>A0A3X9EFA6</accession>
<evidence type="ECO:0000313" key="1">
    <source>
        <dbReference type="EMBL" id="VEA44729.1"/>
    </source>
</evidence>
<gene>
    <name evidence="1" type="ORF">NCTC8272_05771</name>
</gene>
<protein>
    <submittedName>
        <fullName evidence="1">Uncharacterized protein</fullName>
    </submittedName>
</protein>
<dbReference type="EMBL" id="LR134149">
    <property type="protein sequence ID" value="VEA44729.1"/>
    <property type="molecule type" value="Genomic_DNA"/>
</dbReference>
<dbReference type="InterPro" id="IPR027417">
    <property type="entry name" value="P-loop_NTPase"/>
</dbReference>
<proteinExistence type="predicted"/>
<dbReference type="Proteomes" id="UP000277214">
    <property type="component" value="Chromosome 1"/>
</dbReference>
<reference evidence="1 2" key="1">
    <citation type="submission" date="2018-12" db="EMBL/GenBank/DDBJ databases">
        <authorList>
            <consortium name="Pathogen Informatics"/>
        </authorList>
    </citation>
    <scope>NUCLEOTIDE SEQUENCE [LARGE SCALE GENOMIC DNA]</scope>
    <source>
        <strain evidence="1 2">NCTC8272</strain>
    </source>
</reference>
<dbReference type="SUPFAM" id="SSF52540">
    <property type="entry name" value="P-loop containing nucleoside triphosphate hydrolases"/>
    <property type="match status" value="1"/>
</dbReference>
<name>A0A3X9EFA6_SALET</name>